<evidence type="ECO:0000313" key="3">
    <source>
        <dbReference type="Proteomes" id="UP000079169"/>
    </source>
</evidence>
<evidence type="ECO:0000256" key="1">
    <source>
        <dbReference type="SAM" id="MobiDB-lite"/>
    </source>
</evidence>
<feature type="compositionally biased region" description="Polar residues" evidence="1">
    <location>
        <begin position="85"/>
        <end position="96"/>
    </location>
</feature>
<dbReference type="RefSeq" id="XP_008479469.1">
    <property type="nucleotide sequence ID" value="XM_008481247.3"/>
</dbReference>
<keyword evidence="2" id="KW-0732">Signal</keyword>
<organism evidence="3 4">
    <name type="scientific">Diaphorina citri</name>
    <name type="common">Asian citrus psyllid</name>
    <dbReference type="NCBI Taxonomy" id="121845"/>
    <lineage>
        <taxon>Eukaryota</taxon>
        <taxon>Metazoa</taxon>
        <taxon>Ecdysozoa</taxon>
        <taxon>Arthropoda</taxon>
        <taxon>Hexapoda</taxon>
        <taxon>Insecta</taxon>
        <taxon>Pterygota</taxon>
        <taxon>Neoptera</taxon>
        <taxon>Paraneoptera</taxon>
        <taxon>Hemiptera</taxon>
        <taxon>Sternorrhyncha</taxon>
        <taxon>Psylloidea</taxon>
        <taxon>Psyllidae</taxon>
        <taxon>Diaphorininae</taxon>
        <taxon>Diaphorina</taxon>
    </lineage>
</organism>
<dbReference type="AlphaFoldDB" id="A0A1S3DD50"/>
<dbReference type="KEGG" id="dci:103516284"/>
<feature type="chain" id="PRO_5010178735" evidence="2">
    <location>
        <begin position="27"/>
        <end position="266"/>
    </location>
</feature>
<dbReference type="Proteomes" id="UP000079169">
    <property type="component" value="Unplaced"/>
</dbReference>
<reference evidence="4" key="1">
    <citation type="submission" date="2025-08" db="UniProtKB">
        <authorList>
            <consortium name="RefSeq"/>
        </authorList>
    </citation>
    <scope>IDENTIFICATION</scope>
</reference>
<gene>
    <name evidence="4" type="primary">LOC103516284</name>
</gene>
<feature type="compositionally biased region" description="Basic and acidic residues" evidence="1">
    <location>
        <begin position="159"/>
        <end position="241"/>
    </location>
</feature>
<name>A0A1S3DD50_DIACI</name>
<dbReference type="GeneID" id="103516284"/>
<feature type="signal peptide" evidence="2">
    <location>
        <begin position="1"/>
        <end position="26"/>
    </location>
</feature>
<proteinExistence type="predicted"/>
<sequence length="266" mass="29100">MTLSLTSTMRLLPILLLLLSASLSHAQNYNVEDKPGDDADDKDQPPNYDKPAPASGYDAKPAPAPASGYDAKPALAPASGYDKAVSNSYKETQKSYTAAVKVQQKDNRSGTAVIDEDNSKDNKKDDKEKSHKNKGLKRGFLNEAGECWCKCPKKKGGKKKPDPPKNDYKPDPPKNDYKPDPPKNDYKPAAKNDYKPDPPKNDYKPEPPKSDYKPDPPKNDYKPDPPKNDYKPDPPKNDYRADNTPSGAPAYNAALAPSGGSNYGGY</sequence>
<feature type="region of interest" description="Disordered" evidence="1">
    <location>
        <begin position="29"/>
        <end position="266"/>
    </location>
</feature>
<evidence type="ECO:0000313" key="4">
    <source>
        <dbReference type="RefSeq" id="XP_008479469.1"/>
    </source>
</evidence>
<protein>
    <submittedName>
        <fullName evidence="4">Circumsporozoite protein-like</fullName>
    </submittedName>
</protein>
<accession>A0A1S3DD50</accession>
<dbReference type="STRING" id="121845.A0A1S3DD50"/>
<dbReference type="PRINTS" id="PR01217">
    <property type="entry name" value="PRICHEXTENSN"/>
</dbReference>
<feature type="compositionally biased region" description="Basic and acidic residues" evidence="1">
    <location>
        <begin position="117"/>
        <end position="129"/>
    </location>
</feature>
<evidence type="ECO:0000256" key="2">
    <source>
        <dbReference type="SAM" id="SignalP"/>
    </source>
</evidence>
<keyword evidence="3" id="KW-1185">Reference proteome</keyword>
<dbReference type="PaxDb" id="121845-A0A1S3DD50"/>